<name>A0A9N9E8N8_9GLOM</name>
<comment type="caution">
    <text evidence="1">The sequence shown here is derived from an EMBL/GenBank/DDBJ whole genome shotgun (WGS) entry which is preliminary data.</text>
</comment>
<sequence>MDKYENKAIEIRRKTVECECAYFEQIDKIYLPCMIDDDSKADVRISV</sequence>
<dbReference type="Proteomes" id="UP000789570">
    <property type="component" value="Unassembled WGS sequence"/>
</dbReference>
<organism evidence="1 2">
    <name type="scientific">Funneliformis caledonium</name>
    <dbReference type="NCBI Taxonomy" id="1117310"/>
    <lineage>
        <taxon>Eukaryota</taxon>
        <taxon>Fungi</taxon>
        <taxon>Fungi incertae sedis</taxon>
        <taxon>Mucoromycota</taxon>
        <taxon>Glomeromycotina</taxon>
        <taxon>Glomeromycetes</taxon>
        <taxon>Glomerales</taxon>
        <taxon>Glomeraceae</taxon>
        <taxon>Funneliformis</taxon>
    </lineage>
</organism>
<evidence type="ECO:0000313" key="1">
    <source>
        <dbReference type="EMBL" id="CAG8668716.1"/>
    </source>
</evidence>
<evidence type="ECO:0000313" key="2">
    <source>
        <dbReference type="Proteomes" id="UP000789570"/>
    </source>
</evidence>
<proteinExistence type="predicted"/>
<accession>A0A9N9E8N8</accession>
<dbReference type="EMBL" id="CAJVPQ010005356">
    <property type="protein sequence ID" value="CAG8668716.1"/>
    <property type="molecule type" value="Genomic_DNA"/>
</dbReference>
<reference evidence="1" key="1">
    <citation type="submission" date="2021-06" db="EMBL/GenBank/DDBJ databases">
        <authorList>
            <person name="Kallberg Y."/>
            <person name="Tangrot J."/>
            <person name="Rosling A."/>
        </authorList>
    </citation>
    <scope>NUCLEOTIDE SEQUENCE</scope>
    <source>
        <strain evidence="1">UK204</strain>
    </source>
</reference>
<protein>
    <submittedName>
        <fullName evidence="1">10668_t:CDS:1</fullName>
    </submittedName>
</protein>
<dbReference type="AlphaFoldDB" id="A0A9N9E8N8"/>
<keyword evidence="2" id="KW-1185">Reference proteome</keyword>
<gene>
    <name evidence="1" type="ORF">FCALED_LOCUS11913</name>
</gene>